<sequence length="1345" mass="148251">MSSPAASQSSINSYAAGWGPSLISTFIASAIYGISVLQTFYYYTHHGSRDKRAWLILVGVIFVLDSVAMGLFMYCMYYYLVTSWGLPEMLKPDVKEFPSEYFITTVLAFIVQNFYINTIRALRAPLVITVLLFLISLTALVSGFILPFIQLHIKYVDLIVVNWLNHAAFNIARGTALACDVGIVIALCWLFAIRKMDVRRANNILDGLILFAVQRGVLQAFVQGGEVIFYAVKPSSIRFLPFHVIVSRIYCTSLLATLNSREYVLSRGKAPLQRERMGEADVKQLEAGNMPPLGHSDASAGLRPGAGKWASTLEATRPVFTSFLEPPFLFSSPGSNVNPDGQTYTRTRMHTRHHEGCAHSGSRTGPGLSAPPSTEKSQHEAQARVGLGEVSEWKENGSLVSIGERMHEDGRQVRSSDSDYSRLSGYQYGASRTDVMDTHLFSISIHIQLSITMSKVIHNAATDAVESGIYASVDAEQKTNAVDSGAVRRNAERKASEVQSVASDAADLAQLNFPSAGEQTASTADVLQNDLAGKTNAASAEGQKDVESAKATSASYVDQAKFFAGSVLATAQGYVEAGQNKISSQNETIRNEGVGSTLQSAAGTALGAAGSALSAAHIDAAADAAQQYVQSAKETVQPHVDSAVNAARPYVEGAKEKAQPHVEAATNAAQPYVQSAKDAVVHGDSDDSETNFPRRQQSFVPFFTRANVPYRTFGRRLVWIFPVAGGVALYLAPPKPLSLSLPAIFSSPNLIPCPPPASDPPETQLVINSPDEENRTIVSRLLLFLRERIWEPILTARRFVHLFFIFIPVIITSPAILFGDPLPRHGGERRGAIWWYGFLVSALQRAGPTFIKLAQWAASRADLFSAELCARMGALHSNGMPHSIQHTRRVIERVFQRPFEDVFEEFDEKPIGVGAIAQVYRAVLRKDLIPPSYLNPKRSRPSGTVTFDPTLPYDPPPSVPSAAVAIKVLHPRVANLITRDLSIMRFFAQLVSVLPGMEWLSLPEEVGVFGGMMAEQLDLRHEAQNLKTFEHNFNPRKAAVSFPRPLSLFTSQDVLVEEFQNALPVETFLKIGGGPYDSQIAELGLDAFLNMLLLDNFVHSDLHPGNIMIKFYKPSTRFLLKGIWASIWGTKQPDSSLHLPDDAKENIDRVVDRLRELMSDPAAWRAELHSLSEQGYLPEIVFLDAGLVTTLNDTNRRNFLELFRAIAEFDGYRAGQLMVQRCHTPHLVQEPETFALRMQHLVLSVKRKTFSLGRIKISDILVEVLRAVREHHVKMEGDFVNTVISVLLLEGIGRQLNPDLDLFKSALPILRKLGRHMTAQESMESMKKLPRTNLGAYLKACITFP</sequence>
<evidence type="ECO:0008006" key="8">
    <source>
        <dbReference type="Google" id="ProtNLM"/>
    </source>
</evidence>
<dbReference type="InterPro" id="IPR045339">
    <property type="entry name" value="DUF6534"/>
</dbReference>
<feature type="transmembrane region" description="Helical" evidence="3">
    <location>
        <begin position="55"/>
        <end position="81"/>
    </location>
</feature>
<dbReference type="InterPro" id="IPR044095">
    <property type="entry name" value="ADCK2_dom"/>
</dbReference>
<comment type="similarity">
    <text evidence="1">Belongs to the protein kinase superfamily. ADCK protein kinase family.</text>
</comment>
<dbReference type="SUPFAM" id="SSF58113">
    <property type="entry name" value="Apolipoprotein A-I"/>
    <property type="match status" value="1"/>
</dbReference>
<dbReference type="InterPro" id="IPR011009">
    <property type="entry name" value="Kinase-like_dom_sf"/>
</dbReference>
<feature type="transmembrane region" description="Helical" evidence="3">
    <location>
        <begin position="799"/>
        <end position="819"/>
    </location>
</feature>
<evidence type="ECO:0000259" key="5">
    <source>
        <dbReference type="Pfam" id="PF20152"/>
    </source>
</evidence>
<name>A0A4S4L7N2_9AGAM</name>
<feature type="transmembrane region" description="Helical" evidence="3">
    <location>
        <begin position="22"/>
        <end position="43"/>
    </location>
</feature>
<protein>
    <recommendedName>
        <fullName evidence="8">ABC1 atypical kinase-like domain-containing protein</fullName>
    </recommendedName>
</protein>
<evidence type="ECO:0000256" key="3">
    <source>
        <dbReference type="SAM" id="Phobius"/>
    </source>
</evidence>
<evidence type="ECO:0000313" key="6">
    <source>
        <dbReference type="EMBL" id="THH07357.1"/>
    </source>
</evidence>
<keyword evidence="3" id="KW-0472">Membrane</keyword>
<feature type="domain" description="ABC1 atypical kinase-like" evidence="4">
    <location>
        <begin position="962"/>
        <end position="1110"/>
    </location>
</feature>
<feature type="transmembrane region" description="Helical" evidence="3">
    <location>
        <begin position="101"/>
        <end position="119"/>
    </location>
</feature>
<evidence type="ECO:0000256" key="2">
    <source>
        <dbReference type="SAM" id="MobiDB-lite"/>
    </source>
</evidence>
<dbReference type="InterPro" id="IPR004147">
    <property type="entry name" value="ABC1_dom"/>
</dbReference>
<dbReference type="GO" id="GO:0005739">
    <property type="term" value="C:mitochondrion"/>
    <property type="evidence" value="ECO:0007669"/>
    <property type="project" value="TreeGrafter"/>
</dbReference>
<evidence type="ECO:0000256" key="1">
    <source>
        <dbReference type="ARBA" id="ARBA00009670"/>
    </source>
</evidence>
<feature type="transmembrane region" description="Helical" evidence="3">
    <location>
        <begin position="171"/>
        <end position="192"/>
    </location>
</feature>
<dbReference type="InterPro" id="IPR052402">
    <property type="entry name" value="ADCK_kinase"/>
</dbReference>
<gene>
    <name evidence="6" type="ORF">EW145_g3443</name>
</gene>
<dbReference type="Proteomes" id="UP000308199">
    <property type="component" value="Unassembled WGS sequence"/>
</dbReference>
<comment type="caution">
    <text evidence="6">The sequence shown here is derived from an EMBL/GenBank/DDBJ whole genome shotgun (WGS) entry which is preliminary data.</text>
</comment>
<feature type="region of interest" description="Disordered" evidence="2">
    <location>
        <begin position="351"/>
        <end position="385"/>
    </location>
</feature>
<proteinExistence type="inferred from homology"/>
<dbReference type="OrthoDB" id="1290869at2759"/>
<organism evidence="6 7">
    <name type="scientific">Phellinidium pouzarii</name>
    <dbReference type="NCBI Taxonomy" id="167371"/>
    <lineage>
        <taxon>Eukaryota</taxon>
        <taxon>Fungi</taxon>
        <taxon>Dikarya</taxon>
        <taxon>Basidiomycota</taxon>
        <taxon>Agaricomycotina</taxon>
        <taxon>Agaricomycetes</taxon>
        <taxon>Hymenochaetales</taxon>
        <taxon>Hymenochaetaceae</taxon>
        <taxon>Phellinidium</taxon>
    </lineage>
</organism>
<reference evidence="6 7" key="1">
    <citation type="submission" date="2019-02" db="EMBL/GenBank/DDBJ databases">
        <title>Genome sequencing of the rare red list fungi Phellinidium pouzarii.</title>
        <authorList>
            <person name="Buettner E."/>
            <person name="Kellner H."/>
        </authorList>
    </citation>
    <scope>NUCLEOTIDE SEQUENCE [LARGE SCALE GENOMIC DNA]</scope>
    <source>
        <strain evidence="6 7">DSM 108285</strain>
    </source>
</reference>
<feature type="transmembrane region" description="Helical" evidence="3">
    <location>
        <begin position="126"/>
        <end position="151"/>
    </location>
</feature>
<dbReference type="Pfam" id="PF03109">
    <property type="entry name" value="ABC1"/>
    <property type="match status" value="2"/>
</dbReference>
<dbReference type="EMBL" id="SGPK01000147">
    <property type="protein sequence ID" value="THH07357.1"/>
    <property type="molecule type" value="Genomic_DNA"/>
</dbReference>
<evidence type="ECO:0000259" key="4">
    <source>
        <dbReference type="Pfam" id="PF03109"/>
    </source>
</evidence>
<keyword evidence="7" id="KW-1185">Reference proteome</keyword>
<dbReference type="Gene3D" id="1.20.120.20">
    <property type="entry name" value="Apolipoprotein"/>
    <property type="match status" value="1"/>
</dbReference>
<keyword evidence="3" id="KW-0812">Transmembrane</keyword>
<accession>A0A4S4L7N2</accession>
<feature type="domain" description="ABC1 atypical kinase-like" evidence="4">
    <location>
        <begin position="876"/>
        <end position="925"/>
    </location>
</feature>
<dbReference type="CDD" id="cd13971">
    <property type="entry name" value="ADCK2-like"/>
    <property type="match status" value="1"/>
</dbReference>
<evidence type="ECO:0000313" key="7">
    <source>
        <dbReference type="Proteomes" id="UP000308199"/>
    </source>
</evidence>
<feature type="domain" description="DUF6534" evidence="5">
    <location>
        <begin position="176"/>
        <end position="263"/>
    </location>
</feature>
<dbReference type="Pfam" id="PF20152">
    <property type="entry name" value="DUF6534"/>
    <property type="match status" value="1"/>
</dbReference>
<dbReference type="PANTHER" id="PTHR45890:SF1">
    <property type="entry name" value="AARF DOMAIN CONTAINING KINASE 2"/>
    <property type="match status" value="1"/>
</dbReference>
<dbReference type="SUPFAM" id="SSF56112">
    <property type="entry name" value="Protein kinase-like (PK-like)"/>
    <property type="match status" value="1"/>
</dbReference>
<keyword evidence="3" id="KW-1133">Transmembrane helix</keyword>
<dbReference type="PANTHER" id="PTHR45890">
    <property type="entry name" value="AARF DOMAIN CONTAINING KINASE 2 (PREDICTED)"/>
    <property type="match status" value="1"/>
</dbReference>